<dbReference type="Proteomes" id="UP000331127">
    <property type="component" value="Unassembled WGS sequence"/>
</dbReference>
<comment type="caution">
    <text evidence="1">The sequence shown here is derived from an EMBL/GenBank/DDBJ whole genome shotgun (WGS) entry which is preliminary data.</text>
</comment>
<gene>
    <name evidence="1" type="ORF">Amac_010300</name>
</gene>
<organism evidence="1 2">
    <name type="scientific">Acrocarpospora macrocephala</name>
    <dbReference type="NCBI Taxonomy" id="150177"/>
    <lineage>
        <taxon>Bacteria</taxon>
        <taxon>Bacillati</taxon>
        <taxon>Actinomycetota</taxon>
        <taxon>Actinomycetes</taxon>
        <taxon>Streptosporangiales</taxon>
        <taxon>Streptosporangiaceae</taxon>
        <taxon>Acrocarpospora</taxon>
    </lineage>
</organism>
<accession>A0A5M3WEB8</accession>
<dbReference type="AlphaFoldDB" id="A0A5M3WEB8"/>
<keyword evidence="2" id="KW-1185">Reference proteome</keyword>
<sequence>MSLIVRCNGCGTEVDEMSHGKDTGHALTGTRVGNVGGGGMPSGRFDLCVACGRIAFTAIRETRPPARPANLAERLNSMTLNQVISKGLHAALADVAEDFISAPDATAGLATGTSGEAIIRLTVEDIARIAADAVREWSKGA</sequence>
<proteinExistence type="predicted"/>
<reference evidence="1 2" key="1">
    <citation type="submission" date="2019-10" db="EMBL/GenBank/DDBJ databases">
        <title>Whole genome shotgun sequence of Acrocarpospora macrocephala NBRC 16266.</title>
        <authorList>
            <person name="Ichikawa N."/>
            <person name="Kimura A."/>
            <person name="Kitahashi Y."/>
            <person name="Komaki H."/>
            <person name="Oguchi A."/>
        </authorList>
    </citation>
    <scope>NUCLEOTIDE SEQUENCE [LARGE SCALE GENOMIC DNA]</scope>
    <source>
        <strain evidence="1 2">NBRC 16266</strain>
    </source>
</reference>
<evidence type="ECO:0000313" key="1">
    <source>
        <dbReference type="EMBL" id="GES07435.1"/>
    </source>
</evidence>
<name>A0A5M3WEB8_9ACTN</name>
<protein>
    <submittedName>
        <fullName evidence="1">Uncharacterized protein</fullName>
    </submittedName>
</protein>
<dbReference type="RefSeq" id="WP_155353142.1">
    <property type="nucleotide sequence ID" value="NZ_BAAAHL010000012.1"/>
</dbReference>
<dbReference type="EMBL" id="BLAE01000006">
    <property type="protein sequence ID" value="GES07435.1"/>
    <property type="molecule type" value="Genomic_DNA"/>
</dbReference>
<evidence type="ECO:0000313" key="2">
    <source>
        <dbReference type="Proteomes" id="UP000331127"/>
    </source>
</evidence>